<dbReference type="EMBL" id="CADEAL010000358">
    <property type="protein sequence ID" value="CAB1419026.1"/>
    <property type="molecule type" value="Genomic_DNA"/>
</dbReference>
<accession>A0A9N7YAU9</accession>
<proteinExistence type="predicted"/>
<organism evidence="1 2">
    <name type="scientific">Pleuronectes platessa</name>
    <name type="common">European plaice</name>
    <dbReference type="NCBI Taxonomy" id="8262"/>
    <lineage>
        <taxon>Eukaryota</taxon>
        <taxon>Metazoa</taxon>
        <taxon>Chordata</taxon>
        <taxon>Craniata</taxon>
        <taxon>Vertebrata</taxon>
        <taxon>Euteleostomi</taxon>
        <taxon>Actinopterygii</taxon>
        <taxon>Neopterygii</taxon>
        <taxon>Teleostei</taxon>
        <taxon>Neoteleostei</taxon>
        <taxon>Acanthomorphata</taxon>
        <taxon>Carangaria</taxon>
        <taxon>Pleuronectiformes</taxon>
        <taxon>Pleuronectoidei</taxon>
        <taxon>Pleuronectidae</taxon>
        <taxon>Pleuronectes</taxon>
    </lineage>
</organism>
<sequence>MELKAQTCRLKEAFMVEEMMMAEPSCTFDHNHAEILCADSSRAKEIRLDERALRNREVTGLTPMTPTVHPTAVGFGAVPLSKKEERKKERAMDKKMDEAIPPDNSQLVCVGERCCPSLKEKEISCYAYNGLASIWVEDRVYPAHRGSSLLGLGRRNRNEMYGLQRISMIGVTSSSLLPCNRADTTLENE</sequence>
<keyword evidence="2" id="KW-1185">Reference proteome</keyword>
<dbReference type="AlphaFoldDB" id="A0A9N7YAU9"/>
<dbReference type="Proteomes" id="UP001153269">
    <property type="component" value="Unassembled WGS sequence"/>
</dbReference>
<gene>
    <name evidence="1" type="ORF">PLEPLA_LOCUS6854</name>
</gene>
<reference evidence="1" key="1">
    <citation type="submission" date="2020-03" db="EMBL/GenBank/DDBJ databases">
        <authorList>
            <person name="Weist P."/>
        </authorList>
    </citation>
    <scope>NUCLEOTIDE SEQUENCE</scope>
</reference>
<protein>
    <submittedName>
        <fullName evidence="1">Uncharacterized protein</fullName>
    </submittedName>
</protein>
<name>A0A9N7YAU9_PLEPL</name>
<comment type="caution">
    <text evidence="1">The sequence shown here is derived from an EMBL/GenBank/DDBJ whole genome shotgun (WGS) entry which is preliminary data.</text>
</comment>
<evidence type="ECO:0000313" key="1">
    <source>
        <dbReference type="EMBL" id="CAB1419026.1"/>
    </source>
</evidence>
<evidence type="ECO:0000313" key="2">
    <source>
        <dbReference type="Proteomes" id="UP001153269"/>
    </source>
</evidence>